<keyword evidence="6" id="KW-0378">Hydrolase</keyword>
<dbReference type="PANTHER" id="PTHR11085">
    <property type="entry name" value="NAD-DEPENDENT PROTEIN DEACYLASE SIRTUIN-5, MITOCHONDRIAL-RELATED"/>
    <property type="match status" value="1"/>
</dbReference>
<keyword evidence="7" id="KW-1185">Reference proteome</keyword>
<keyword evidence="4" id="KW-0479">Metal-binding</keyword>
<proteinExistence type="predicted"/>
<dbReference type="AlphaFoldDB" id="A0A1V4B3U4"/>
<reference evidence="6 7" key="1">
    <citation type="submission" date="2018-06" db="EMBL/GenBank/DDBJ databases">
        <authorList>
            <consortium name="Pathogen Informatics"/>
            <person name="Doyle S."/>
        </authorList>
    </citation>
    <scope>NUCLEOTIDE SEQUENCE [LARGE SCALE GENOMIC DNA]</scope>
    <source>
        <strain evidence="6 7">NCTC1659</strain>
    </source>
</reference>
<evidence type="ECO:0000256" key="1">
    <source>
        <dbReference type="ARBA" id="ARBA00012928"/>
    </source>
</evidence>
<keyword evidence="3" id="KW-0520">NAD</keyword>
<dbReference type="Gene3D" id="3.40.50.1220">
    <property type="entry name" value="TPP-binding domain"/>
    <property type="match status" value="1"/>
</dbReference>
<dbReference type="InterPro" id="IPR050134">
    <property type="entry name" value="NAD-dep_sirtuin_deacylases"/>
</dbReference>
<feature type="binding site" evidence="4">
    <location>
        <position position="170"/>
    </location>
    <ligand>
        <name>Zn(2+)</name>
        <dbReference type="ChEBI" id="CHEBI:29105"/>
    </ligand>
</feature>
<dbReference type="GO" id="GO:0016787">
    <property type="term" value="F:hydrolase activity"/>
    <property type="evidence" value="ECO:0007669"/>
    <property type="project" value="UniProtKB-KW"/>
</dbReference>
<organism evidence="6 7">
    <name type="scientific">Canicola haemoglobinophilus</name>
    <dbReference type="NCBI Taxonomy" id="733"/>
    <lineage>
        <taxon>Bacteria</taxon>
        <taxon>Pseudomonadati</taxon>
        <taxon>Pseudomonadota</taxon>
        <taxon>Gammaproteobacteria</taxon>
        <taxon>Pasteurellales</taxon>
        <taxon>Pasteurellaceae</taxon>
        <taxon>Canicola</taxon>
    </lineage>
</organism>
<dbReference type="Pfam" id="PF02146">
    <property type="entry name" value="SIR2"/>
    <property type="match status" value="1"/>
</dbReference>
<evidence type="ECO:0000313" key="7">
    <source>
        <dbReference type="Proteomes" id="UP000254329"/>
    </source>
</evidence>
<dbReference type="EC" id="2.3.1.286" evidence="1"/>
<feature type="active site" description="Proton acceptor" evidence="4">
    <location>
        <position position="130"/>
    </location>
</feature>
<evidence type="ECO:0000313" key="6">
    <source>
        <dbReference type="EMBL" id="STO60479.1"/>
    </source>
</evidence>
<dbReference type="InterPro" id="IPR029035">
    <property type="entry name" value="DHS-like_NAD/FAD-binding_dom"/>
</dbReference>
<feature type="binding site" evidence="4">
    <location>
        <position position="142"/>
    </location>
    <ligand>
        <name>Zn(2+)</name>
        <dbReference type="ChEBI" id="CHEBI:29105"/>
    </ligand>
</feature>
<protein>
    <recommendedName>
        <fullName evidence="1">protein acetyllysine N-acetyltransferase</fullName>
        <ecNumber evidence="1">2.3.1.286</ecNumber>
    </recommendedName>
</protein>
<dbReference type="GO" id="GO:0017136">
    <property type="term" value="F:histone deacetylase activity, NAD-dependent"/>
    <property type="evidence" value="ECO:0007669"/>
    <property type="project" value="TreeGrafter"/>
</dbReference>
<name>A0A1V4B3U4_9PAST</name>
<dbReference type="EMBL" id="UGHF01000001">
    <property type="protein sequence ID" value="STO60479.1"/>
    <property type="molecule type" value="Genomic_DNA"/>
</dbReference>
<evidence type="ECO:0000256" key="2">
    <source>
        <dbReference type="ARBA" id="ARBA00022679"/>
    </source>
</evidence>
<sequence>MKNDLDYAISLIRQADSILITAGAGMSVDSGLPDFRSSGGFWNAYPPLQKTGLNFAQTATPQVYQDYPDIAYWFFGHRLNQYRNAIPHEGYQILKRWGEAKPNGYFVFTSNVDGQFQKAGFDHKRICEIHGTLHRLQCMKNCKGLTWSSDEFMPITDDEQCKLLSDPPRCHYCNSLARQNVLMFNDYDFANARYLIQKTHLQSWLARVNNLVVIELGAGKAVPTVRNFSERTAKQKKAGFIRINNKEAGVPKMHFLSLEMNILNALKMLDERLILAEFDEWIESNEHYRRVFPEVLTALTDNPERSISSLQRQFSLGFNSAIRMREMATLKLSHLPKNSQNEPLVTEEK</sequence>
<dbReference type="SUPFAM" id="SSF52467">
    <property type="entry name" value="DHS-like NAD/FAD-binding domain"/>
    <property type="match status" value="1"/>
</dbReference>
<dbReference type="GO" id="GO:0070403">
    <property type="term" value="F:NAD+ binding"/>
    <property type="evidence" value="ECO:0007669"/>
    <property type="project" value="InterPro"/>
</dbReference>
<feature type="binding site" evidence="4">
    <location>
        <position position="138"/>
    </location>
    <ligand>
        <name>Zn(2+)</name>
        <dbReference type="ChEBI" id="CHEBI:29105"/>
    </ligand>
</feature>
<dbReference type="GO" id="GO:0046872">
    <property type="term" value="F:metal ion binding"/>
    <property type="evidence" value="ECO:0007669"/>
    <property type="project" value="UniProtKB-KW"/>
</dbReference>
<dbReference type="PANTHER" id="PTHR11085:SF10">
    <property type="entry name" value="NAD-DEPENDENT PROTEIN DEACYLASE SIRTUIN-5, MITOCHONDRIAL-RELATED"/>
    <property type="match status" value="1"/>
</dbReference>
<keyword evidence="4" id="KW-0862">Zinc</keyword>
<keyword evidence="2" id="KW-0808">Transferase</keyword>
<evidence type="ECO:0000256" key="3">
    <source>
        <dbReference type="ARBA" id="ARBA00023027"/>
    </source>
</evidence>
<dbReference type="InterPro" id="IPR026590">
    <property type="entry name" value="Ssirtuin_cat_dom"/>
</dbReference>
<evidence type="ECO:0000256" key="4">
    <source>
        <dbReference type="PROSITE-ProRule" id="PRU00236"/>
    </source>
</evidence>
<dbReference type="PROSITE" id="PS50305">
    <property type="entry name" value="SIRTUIN"/>
    <property type="match status" value="1"/>
</dbReference>
<dbReference type="InterPro" id="IPR003000">
    <property type="entry name" value="Sirtuin"/>
</dbReference>
<dbReference type="STRING" id="733.B0186_01295"/>
<dbReference type="InterPro" id="IPR026591">
    <property type="entry name" value="Sirtuin_cat_small_dom_sf"/>
</dbReference>
<dbReference type="Proteomes" id="UP000254329">
    <property type="component" value="Unassembled WGS sequence"/>
</dbReference>
<feature type="domain" description="Deacetylase sirtuin-type" evidence="5">
    <location>
        <begin position="1"/>
        <end position="317"/>
    </location>
</feature>
<evidence type="ECO:0000259" key="5">
    <source>
        <dbReference type="PROSITE" id="PS50305"/>
    </source>
</evidence>
<feature type="binding site" evidence="4">
    <location>
        <position position="173"/>
    </location>
    <ligand>
        <name>Zn(2+)</name>
        <dbReference type="ChEBI" id="CHEBI:29105"/>
    </ligand>
</feature>
<dbReference type="Gene3D" id="3.30.1600.10">
    <property type="entry name" value="SIR2/SIRT2 'Small Domain"/>
    <property type="match status" value="1"/>
</dbReference>
<accession>A0A1V4B3U4</accession>
<gene>
    <name evidence="6" type="primary">cobB_2</name>
    <name evidence="6" type="ORF">NCTC1659_01769</name>
</gene>